<organism evidence="1">
    <name type="scientific">Oscillatoriales cyanobacterium SpSt-418</name>
    <dbReference type="NCBI Taxonomy" id="2282169"/>
    <lineage>
        <taxon>Bacteria</taxon>
        <taxon>Bacillati</taxon>
        <taxon>Cyanobacteriota</taxon>
        <taxon>Cyanophyceae</taxon>
        <taxon>Oscillatoriophycideae</taxon>
        <taxon>Oscillatoriales</taxon>
    </lineage>
</organism>
<reference evidence="1" key="1">
    <citation type="journal article" date="2020" name="mSystems">
        <title>Genome- and Community-Level Interaction Insights into Carbon Utilization and Element Cycling Functions of Hydrothermarchaeota in Hydrothermal Sediment.</title>
        <authorList>
            <person name="Zhou Z."/>
            <person name="Liu Y."/>
            <person name="Xu W."/>
            <person name="Pan J."/>
            <person name="Luo Z.H."/>
            <person name="Li M."/>
        </authorList>
    </citation>
    <scope>NUCLEOTIDE SEQUENCE [LARGE SCALE GENOMIC DNA]</scope>
    <source>
        <strain evidence="1">SpSt-418</strain>
    </source>
</reference>
<comment type="caution">
    <text evidence="1">The sequence shown here is derived from an EMBL/GenBank/DDBJ whole genome shotgun (WGS) entry which is preliminary data.</text>
</comment>
<evidence type="ECO:0000313" key="1">
    <source>
        <dbReference type="EMBL" id="HFM99845.1"/>
    </source>
</evidence>
<dbReference type="AlphaFoldDB" id="A0A7C3KH59"/>
<protein>
    <submittedName>
        <fullName evidence="1">Uncharacterized protein</fullName>
    </submittedName>
</protein>
<gene>
    <name evidence="1" type="ORF">ENR64_19245</name>
</gene>
<sequence length="355" mass="39942">MDLSELDRWLPAAKRQAIITQLTQRIGLTRVRAECFLRLWLYLLYKEQQTTAQQHKLPLQQLVRPSGEITCTLREAAELFYHDKDQGSDRAAGMMLNKLAALGLIKKRFDGNTTSIEIQPLPELLDTASQAPSELLLDDFDPRCDAIPVANLLATNYSWMNQNVEVIPFRIAKILRQWAAQYPAGMRVLRRSDNLHPVGFYVFYPTAPESDSTFFAAPGKGLHLSTLSATDPFAIAQVGDPDCVSVFVRSWMIDSDYTDAYQMRFLQDAQNTLRKMQTDFPNLCDLHTLVIHPSYEKLASALGFQKTTVNAAQASIYWMYLAVDRFLSLDVEAALASLKKSTTAQTHSYSGSHPG</sequence>
<name>A0A7C3KH59_9CYAN</name>
<dbReference type="EMBL" id="DSRU01000275">
    <property type="protein sequence ID" value="HFM99845.1"/>
    <property type="molecule type" value="Genomic_DNA"/>
</dbReference>
<proteinExistence type="predicted"/>
<accession>A0A7C3KH59</accession>